<feature type="domain" description="Apple" evidence="2">
    <location>
        <begin position="24"/>
        <end position="75"/>
    </location>
</feature>
<keyword evidence="4" id="KW-1185">Reference proteome</keyword>
<proteinExistence type="predicted"/>
<reference evidence="3" key="1">
    <citation type="submission" date="2021-02" db="EMBL/GenBank/DDBJ databases">
        <authorList>
            <person name="Dougan E. K."/>
            <person name="Rhodes N."/>
            <person name="Thang M."/>
            <person name="Chan C."/>
        </authorList>
    </citation>
    <scope>NUCLEOTIDE SEQUENCE</scope>
</reference>
<evidence type="ECO:0000259" key="2">
    <source>
        <dbReference type="Pfam" id="PF00024"/>
    </source>
</evidence>
<gene>
    <name evidence="3" type="ORF">SPIL2461_LOCUS8281</name>
</gene>
<dbReference type="EMBL" id="CAJNIZ010013425">
    <property type="protein sequence ID" value="CAE7348783.1"/>
    <property type="molecule type" value="Genomic_DNA"/>
</dbReference>
<feature type="region of interest" description="Disordered" evidence="1">
    <location>
        <begin position="83"/>
        <end position="102"/>
    </location>
</feature>
<name>A0A812P3I1_SYMPI</name>
<organism evidence="3 4">
    <name type="scientific">Symbiodinium pilosum</name>
    <name type="common">Dinoflagellate</name>
    <dbReference type="NCBI Taxonomy" id="2952"/>
    <lineage>
        <taxon>Eukaryota</taxon>
        <taxon>Sar</taxon>
        <taxon>Alveolata</taxon>
        <taxon>Dinophyceae</taxon>
        <taxon>Suessiales</taxon>
        <taxon>Symbiodiniaceae</taxon>
        <taxon>Symbiodinium</taxon>
    </lineage>
</organism>
<comment type="caution">
    <text evidence="3">The sequence shown here is derived from an EMBL/GenBank/DDBJ whole genome shotgun (WGS) entry which is preliminary data.</text>
</comment>
<dbReference type="Pfam" id="PF00024">
    <property type="entry name" value="PAN_1"/>
    <property type="match status" value="1"/>
</dbReference>
<evidence type="ECO:0000256" key="1">
    <source>
        <dbReference type="SAM" id="MobiDB-lite"/>
    </source>
</evidence>
<dbReference type="AlphaFoldDB" id="A0A812P3I1"/>
<dbReference type="InterPro" id="IPR003609">
    <property type="entry name" value="Pan_app"/>
</dbReference>
<accession>A0A812P3I1</accession>
<evidence type="ECO:0000313" key="4">
    <source>
        <dbReference type="Proteomes" id="UP000649617"/>
    </source>
</evidence>
<evidence type="ECO:0000313" key="3">
    <source>
        <dbReference type="EMBL" id="CAE7348783.1"/>
    </source>
</evidence>
<protein>
    <recommendedName>
        <fullName evidence="2">Apple domain-containing protein</fullName>
    </recommendedName>
</protein>
<sequence length="102" mass="11072">MISTMFGPHLRELEFHPSSFCKEKTPVAAENMKQCAELCQAAGTECGAFTYVPGEASGSSCFHSKRCESMGESDEGAMVFVKTASGQEEDPAIMEDHTAEER</sequence>
<dbReference type="Proteomes" id="UP000649617">
    <property type="component" value="Unassembled WGS sequence"/>
</dbReference>